<gene>
    <name evidence="1" type="ordered locus">Acid_1361</name>
</gene>
<dbReference type="OrthoDB" id="5326335at2"/>
<accession>Q029D7</accession>
<dbReference type="InterPro" id="IPR036736">
    <property type="entry name" value="ACP-like_sf"/>
</dbReference>
<dbReference type="STRING" id="234267.Acid_1361"/>
<protein>
    <submittedName>
        <fullName evidence="1">Acyl carrier protein</fullName>
    </submittedName>
</protein>
<dbReference type="InParanoid" id="Q029D7"/>
<dbReference type="SUPFAM" id="SSF47336">
    <property type="entry name" value="ACP-like"/>
    <property type="match status" value="1"/>
</dbReference>
<dbReference type="KEGG" id="sus:Acid_1361"/>
<dbReference type="HOGENOM" id="CLU_108696_20_1_0"/>
<dbReference type="eggNOG" id="COG0236">
    <property type="taxonomic scope" value="Bacteria"/>
</dbReference>
<organism evidence="1">
    <name type="scientific">Solibacter usitatus (strain Ellin6076)</name>
    <dbReference type="NCBI Taxonomy" id="234267"/>
    <lineage>
        <taxon>Bacteria</taxon>
        <taxon>Pseudomonadati</taxon>
        <taxon>Acidobacteriota</taxon>
        <taxon>Terriglobia</taxon>
        <taxon>Bryobacterales</taxon>
        <taxon>Solibacteraceae</taxon>
        <taxon>Candidatus Solibacter</taxon>
    </lineage>
</organism>
<dbReference type="EMBL" id="CP000473">
    <property type="protein sequence ID" value="ABJ82354.1"/>
    <property type="molecule type" value="Genomic_DNA"/>
</dbReference>
<proteinExistence type="predicted"/>
<reference evidence="1" key="1">
    <citation type="submission" date="2006-10" db="EMBL/GenBank/DDBJ databases">
        <title>Complete sequence of Solibacter usitatus Ellin6076.</title>
        <authorList>
            <consortium name="US DOE Joint Genome Institute"/>
            <person name="Copeland A."/>
            <person name="Lucas S."/>
            <person name="Lapidus A."/>
            <person name="Barry K."/>
            <person name="Detter J.C."/>
            <person name="Glavina del Rio T."/>
            <person name="Hammon N."/>
            <person name="Israni S."/>
            <person name="Dalin E."/>
            <person name="Tice H."/>
            <person name="Pitluck S."/>
            <person name="Thompson L.S."/>
            <person name="Brettin T."/>
            <person name="Bruce D."/>
            <person name="Han C."/>
            <person name="Tapia R."/>
            <person name="Gilna P."/>
            <person name="Schmutz J."/>
            <person name="Larimer F."/>
            <person name="Land M."/>
            <person name="Hauser L."/>
            <person name="Kyrpides N."/>
            <person name="Mikhailova N."/>
            <person name="Janssen P.H."/>
            <person name="Kuske C.R."/>
            <person name="Richardson P."/>
        </authorList>
    </citation>
    <scope>NUCLEOTIDE SEQUENCE</scope>
    <source>
        <strain evidence="1">Ellin6076</strain>
    </source>
</reference>
<evidence type="ECO:0000313" key="1">
    <source>
        <dbReference type="EMBL" id="ABJ82354.1"/>
    </source>
</evidence>
<sequence length="79" mass="8637">MDPNQQLKNAFSQSLGIDGSVVYENLAYGSTQGWDSVAHMGLVAEIENTFDVMLATDDVIDLSSYSKAKEILGKYGIQF</sequence>
<dbReference type="Gene3D" id="1.10.1200.10">
    <property type="entry name" value="ACP-like"/>
    <property type="match status" value="1"/>
</dbReference>
<dbReference type="AlphaFoldDB" id="Q029D7"/>
<name>Q029D7_SOLUE</name>